<protein>
    <submittedName>
        <fullName evidence="1">Uncharacterized protein</fullName>
    </submittedName>
</protein>
<accession>A0ABD3BIT4</accession>
<keyword evidence="2" id="KW-1185">Reference proteome</keyword>
<comment type="caution">
    <text evidence="1">The sequence shown here is derived from an EMBL/GenBank/DDBJ whole genome shotgun (WGS) entry which is preliminary data.</text>
</comment>
<gene>
    <name evidence="1" type="ORF">CASFOL_038929</name>
</gene>
<sequence>MNRLEPIYSLPISTFISIDYQLIENETQSVTGRGNSRVSRALSVLLNNKFKGIKFNCFPLKICKSLRLRCCHGLSAMVFEAQNNKLGRRRRGGYDPCYSDHTNAYFNRIVVQRALNVYSRPMQINDNSHVKWITCNNSLRPKYLDVQ</sequence>
<evidence type="ECO:0000313" key="1">
    <source>
        <dbReference type="EMBL" id="KAL3617182.1"/>
    </source>
</evidence>
<reference evidence="2" key="1">
    <citation type="journal article" date="2024" name="IScience">
        <title>Strigolactones Initiate the Formation of Haustorium-like Structures in Castilleja.</title>
        <authorList>
            <person name="Buerger M."/>
            <person name="Peterson D."/>
            <person name="Chory J."/>
        </authorList>
    </citation>
    <scope>NUCLEOTIDE SEQUENCE [LARGE SCALE GENOMIC DNA]</scope>
</reference>
<organism evidence="1 2">
    <name type="scientific">Castilleja foliolosa</name>
    <dbReference type="NCBI Taxonomy" id="1961234"/>
    <lineage>
        <taxon>Eukaryota</taxon>
        <taxon>Viridiplantae</taxon>
        <taxon>Streptophyta</taxon>
        <taxon>Embryophyta</taxon>
        <taxon>Tracheophyta</taxon>
        <taxon>Spermatophyta</taxon>
        <taxon>Magnoliopsida</taxon>
        <taxon>eudicotyledons</taxon>
        <taxon>Gunneridae</taxon>
        <taxon>Pentapetalae</taxon>
        <taxon>asterids</taxon>
        <taxon>lamiids</taxon>
        <taxon>Lamiales</taxon>
        <taxon>Orobanchaceae</taxon>
        <taxon>Pedicularideae</taxon>
        <taxon>Castillejinae</taxon>
        <taxon>Castilleja</taxon>
    </lineage>
</organism>
<dbReference type="EMBL" id="JAVIJP010000086">
    <property type="protein sequence ID" value="KAL3617182.1"/>
    <property type="molecule type" value="Genomic_DNA"/>
</dbReference>
<evidence type="ECO:0000313" key="2">
    <source>
        <dbReference type="Proteomes" id="UP001632038"/>
    </source>
</evidence>
<proteinExistence type="predicted"/>
<name>A0ABD3BIT4_9LAMI</name>
<dbReference type="Gene3D" id="6.10.250.940">
    <property type="match status" value="1"/>
</dbReference>
<dbReference type="Proteomes" id="UP001632038">
    <property type="component" value="Unassembled WGS sequence"/>
</dbReference>
<dbReference type="AlphaFoldDB" id="A0ABD3BIT4"/>